<evidence type="ECO:0000256" key="4">
    <source>
        <dbReference type="ARBA" id="ARBA00022832"/>
    </source>
</evidence>
<dbReference type="RefSeq" id="WP_128934134.1">
    <property type="nucleotide sequence ID" value="NZ_CP022221.1"/>
</dbReference>
<dbReference type="PANTHER" id="PTHR11351">
    <property type="entry name" value="ACYL-COA DESATURASE"/>
    <property type="match status" value="1"/>
</dbReference>
<evidence type="ECO:0000313" key="12">
    <source>
        <dbReference type="EMBL" id="RXG88478.1"/>
    </source>
</evidence>
<dbReference type="GO" id="GO:0016717">
    <property type="term" value="F:oxidoreductase activity, acting on paired donors, with oxidation of a pair of donors resulting in the reduction of molecular oxygen to two molecules of water"/>
    <property type="evidence" value="ECO:0007669"/>
    <property type="project" value="InterPro"/>
</dbReference>
<keyword evidence="3 10" id="KW-0812">Transmembrane</keyword>
<dbReference type="EMBL" id="RKMK01000036">
    <property type="protein sequence ID" value="RXG88478.1"/>
    <property type="molecule type" value="Genomic_DNA"/>
</dbReference>
<evidence type="ECO:0000256" key="9">
    <source>
        <dbReference type="ARBA" id="ARBA00023136"/>
    </source>
</evidence>
<organism evidence="12 13">
    <name type="scientific">Bradyrhizobium zhanjiangense</name>
    <dbReference type="NCBI Taxonomy" id="1325107"/>
    <lineage>
        <taxon>Bacteria</taxon>
        <taxon>Pseudomonadati</taxon>
        <taxon>Pseudomonadota</taxon>
        <taxon>Alphaproteobacteria</taxon>
        <taxon>Hyphomicrobiales</taxon>
        <taxon>Nitrobacteraceae</taxon>
        <taxon>Bradyrhizobium</taxon>
    </lineage>
</organism>
<feature type="domain" description="Fatty acid desaturase" evidence="11">
    <location>
        <begin position="64"/>
        <end position="283"/>
    </location>
</feature>
<accession>A0A4Q0QFI7</accession>
<feature type="transmembrane region" description="Helical" evidence="10">
    <location>
        <begin position="97"/>
        <end position="115"/>
    </location>
</feature>
<comment type="caution">
    <text evidence="12">The sequence shown here is derived from an EMBL/GenBank/DDBJ whole genome shotgun (WGS) entry which is preliminary data.</text>
</comment>
<evidence type="ECO:0000256" key="8">
    <source>
        <dbReference type="ARBA" id="ARBA00023098"/>
    </source>
</evidence>
<reference evidence="12 13" key="1">
    <citation type="submission" date="2018-11" db="EMBL/GenBank/DDBJ databases">
        <title>Bradyrhizobium sp. nov., isolated from effective nodules of peanut in China.</title>
        <authorList>
            <person name="Li Y."/>
        </authorList>
    </citation>
    <scope>NUCLEOTIDE SEQUENCE [LARGE SCALE GENOMIC DNA]</scope>
    <source>
        <strain evidence="12 13">CCBAU 51770</strain>
    </source>
</reference>
<dbReference type="Pfam" id="PF00487">
    <property type="entry name" value="FA_desaturase"/>
    <property type="match status" value="1"/>
</dbReference>
<evidence type="ECO:0000259" key="11">
    <source>
        <dbReference type="Pfam" id="PF00487"/>
    </source>
</evidence>
<feature type="transmembrane region" description="Helical" evidence="10">
    <location>
        <begin position="61"/>
        <end position="85"/>
    </location>
</feature>
<evidence type="ECO:0000256" key="6">
    <source>
        <dbReference type="ARBA" id="ARBA00023002"/>
    </source>
</evidence>
<sequence>MTVIEGVVPEAGADPKMPPGVVVEGPLVDAKFLDSYIAFGFMIGGSIAALVWAFWQGIGWVEVSVFVGMFLLTTVGIGFMHRYFVHRSFRCGPVMRTILAAIATLAVQGSILKWVSNHRRHHLHSDKPGDVHSPYYDGFGNRYASFLKGMSHAQGGWVWDQATTDGAYYARDILADPIAMFFTRTRWYWYALSAVIIPGAIGYAFGGVHSMIGCVLFSGLFRSYIMTMATSLVNSVCHSDGRYGYRRFETNDGTTNEFVTTILTFGEGLHNNHHRFPRDAYLSHAWYEIDINGLIILGLGKLGLVHDIFGVGARRRSAVPDAQQGGAVASQNAFDGVAEDLRSAGR</sequence>
<keyword evidence="9 10" id="KW-0472">Membrane</keyword>
<evidence type="ECO:0000256" key="10">
    <source>
        <dbReference type="SAM" id="Phobius"/>
    </source>
</evidence>
<dbReference type="GO" id="GO:0016020">
    <property type="term" value="C:membrane"/>
    <property type="evidence" value="ECO:0007669"/>
    <property type="project" value="UniProtKB-SubCell"/>
</dbReference>
<dbReference type="InterPro" id="IPR015876">
    <property type="entry name" value="Acyl-CoA_DS"/>
</dbReference>
<dbReference type="CDD" id="cd03505">
    <property type="entry name" value="Delta9-FADS-like"/>
    <property type="match status" value="1"/>
</dbReference>
<evidence type="ECO:0000256" key="3">
    <source>
        <dbReference type="ARBA" id="ARBA00022692"/>
    </source>
</evidence>
<comment type="similarity">
    <text evidence="2">Belongs to the fatty acid desaturase type 2 family.</text>
</comment>
<dbReference type="PANTHER" id="PTHR11351:SF3">
    <property type="entry name" value="BLL4393 PROTEIN"/>
    <property type="match status" value="1"/>
</dbReference>
<name>A0A4Q0QFI7_9BRAD</name>
<keyword evidence="5 10" id="KW-1133">Transmembrane helix</keyword>
<feature type="transmembrane region" description="Helical" evidence="10">
    <location>
        <begin position="187"/>
        <end position="220"/>
    </location>
</feature>
<keyword evidence="8" id="KW-0443">Lipid metabolism</keyword>
<keyword evidence="6" id="KW-0560">Oxidoreductase</keyword>
<evidence type="ECO:0000256" key="1">
    <source>
        <dbReference type="ARBA" id="ARBA00004141"/>
    </source>
</evidence>
<protein>
    <submittedName>
        <fullName evidence="12">Acyl-CoA desaturase</fullName>
    </submittedName>
</protein>
<comment type="subcellular location">
    <subcellularLocation>
        <location evidence="1">Membrane</location>
        <topology evidence="1">Multi-pass membrane protein</topology>
    </subcellularLocation>
</comment>
<dbReference type="Proteomes" id="UP000290174">
    <property type="component" value="Unassembled WGS sequence"/>
</dbReference>
<feature type="transmembrane region" description="Helical" evidence="10">
    <location>
        <begin position="36"/>
        <end position="55"/>
    </location>
</feature>
<keyword evidence="4" id="KW-0276">Fatty acid metabolism</keyword>
<dbReference type="GO" id="GO:0006631">
    <property type="term" value="P:fatty acid metabolic process"/>
    <property type="evidence" value="ECO:0007669"/>
    <property type="project" value="UniProtKB-KW"/>
</dbReference>
<dbReference type="InterPro" id="IPR005804">
    <property type="entry name" value="FA_desaturase_dom"/>
</dbReference>
<evidence type="ECO:0000256" key="2">
    <source>
        <dbReference type="ARBA" id="ARBA00008749"/>
    </source>
</evidence>
<keyword evidence="7" id="KW-0408">Iron</keyword>
<evidence type="ECO:0000256" key="5">
    <source>
        <dbReference type="ARBA" id="ARBA00022989"/>
    </source>
</evidence>
<proteinExistence type="inferred from homology"/>
<evidence type="ECO:0000256" key="7">
    <source>
        <dbReference type="ARBA" id="ARBA00023004"/>
    </source>
</evidence>
<gene>
    <name evidence="12" type="ORF">EAS61_29510</name>
</gene>
<evidence type="ECO:0000313" key="13">
    <source>
        <dbReference type="Proteomes" id="UP000290174"/>
    </source>
</evidence>
<dbReference type="AlphaFoldDB" id="A0A4Q0QFI7"/>